<evidence type="ECO:0000313" key="1">
    <source>
        <dbReference type="EMBL" id="XCN28073.1"/>
    </source>
</evidence>
<sequence>MRLWEYDENSLRLRVIRQRVANPNDKRSPRQVMEDLGIEYEAHIPRDEWNEHVFTGCSIRGLPICNMWHDLDYSLPSFVELIDCP</sequence>
<accession>A0AAU8KXS8</accession>
<proteinExistence type="predicted"/>
<dbReference type="EMBL" id="PP869623">
    <property type="protein sequence ID" value="XCN28073.1"/>
    <property type="molecule type" value="Genomic_DNA"/>
</dbReference>
<organism evidence="1">
    <name type="scientific">Serratia phage Kevin</name>
    <dbReference type="NCBI Taxonomy" id="3161161"/>
    <lineage>
        <taxon>Viruses</taxon>
        <taxon>Duplodnaviria</taxon>
        <taxon>Heunggongvirae</taxon>
        <taxon>Uroviricota</taxon>
        <taxon>Caudoviricetes</taxon>
        <taxon>Pantevenvirales</taxon>
        <taxon>Ackermannviridae</taxon>
        <taxon>Miltonvirus</taxon>
    </lineage>
</organism>
<name>A0AAU8KXS8_9CAUD</name>
<protein>
    <submittedName>
        <fullName evidence="1">Uncharacterized protein</fullName>
    </submittedName>
</protein>
<reference evidence="1" key="1">
    <citation type="submission" date="2024-06" db="EMBL/GenBank/DDBJ databases">
        <authorList>
            <person name="Melgar S."/>
            <person name="Ryabinky S."/>
            <person name="Merugu K."/>
            <person name="Desisa B."/>
            <person name="Truong H."/>
            <person name="Jamal R."/>
            <person name="Sandhu A."/>
            <person name="Johnson A."/>
        </authorList>
    </citation>
    <scope>NUCLEOTIDE SEQUENCE</scope>
</reference>